<proteinExistence type="predicted"/>
<name>A0A0R3VX13_TAEAS</name>
<organism evidence="3">
    <name type="scientific">Taenia asiatica</name>
    <name type="common">Asian tapeworm</name>
    <dbReference type="NCBI Taxonomy" id="60517"/>
    <lineage>
        <taxon>Eukaryota</taxon>
        <taxon>Metazoa</taxon>
        <taxon>Spiralia</taxon>
        <taxon>Lophotrochozoa</taxon>
        <taxon>Platyhelminthes</taxon>
        <taxon>Cestoda</taxon>
        <taxon>Eucestoda</taxon>
        <taxon>Cyclophyllidea</taxon>
        <taxon>Taeniidae</taxon>
        <taxon>Taenia</taxon>
    </lineage>
</organism>
<gene>
    <name evidence="1" type="ORF">TASK_LOCUS1958</name>
</gene>
<keyword evidence="2" id="KW-1185">Reference proteome</keyword>
<sequence>MYAPGLDAYAVSMEPYPLKSITAWITNVNYLVAGMDPSLLRSIIANVKNVNSILLSVDPYVDQGGMPHAHGQEYVKRKSTAANLRPISTTSEPIATMGGSSTKTSNFSELKNVSVTQFALSSVPNIPPLSANVLLNKDSRFLQYIIENQQNLSALLTNMDAPTLQYVTEYIPKFGCFLANLSSITLKVVFGKLSDINEHLEGMNYEVVKALVAKVPSLAEHAPTEAMTTAPTVTTSTEEPEEEVVEVDEVLTAATERLLITDEELELVRSKMPCIDKVLLLAGLGKLAHMRQSMLEVIKFLVNLDSAKLETIKSYLHVATDKLEKVKLTLVDHPIQQIQEHGYLGGVAINFT</sequence>
<dbReference type="Proteomes" id="UP000282613">
    <property type="component" value="Unassembled WGS sequence"/>
</dbReference>
<dbReference type="WBParaSite" id="TASK_0000195701-mRNA-1">
    <property type="protein sequence ID" value="TASK_0000195701-mRNA-1"/>
    <property type="gene ID" value="TASK_0000195701"/>
</dbReference>
<evidence type="ECO:0000313" key="3">
    <source>
        <dbReference type="WBParaSite" id="TASK_0000195701-mRNA-1"/>
    </source>
</evidence>
<evidence type="ECO:0000313" key="1">
    <source>
        <dbReference type="EMBL" id="VDK24017.1"/>
    </source>
</evidence>
<reference evidence="3" key="1">
    <citation type="submission" date="2017-02" db="UniProtKB">
        <authorList>
            <consortium name="WormBaseParasite"/>
        </authorList>
    </citation>
    <scope>IDENTIFICATION</scope>
</reference>
<dbReference type="STRING" id="60517.A0A0R3VX13"/>
<evidence type="ECO:0000313" key="2">
    <source>
        <dbReference type="Proteomes" id="UP000282613"/>
    </source>
</evidence>
<dbReference type="OrthoDB" id="6247131at2759"/>
<reference evidence="1 2" key="2">
    <citation type="submission" date="2018-11" db="EMBL/GenBank/DDBJ databases">
        <authorList>
            <consortium name="Pathogen Informatics"/>
        </authorList>
    </citation>
    <scope>NUCLEOTIDE SEQUENCE [LARGE SCALE GENOMIC DNA]</scope>
</reference>
<accession>A0A0R3VX13</accession>
<dbReference type="EMBL" id="UYRS01000786">
    <property type="protein sequence ID" value="VDK24017.1"/>
    <property type="molecule type" value="Genomic_DNA"/>
</dbReference>
<dbReference type="AlphaFoldDB" id="A0A0R3VX13"/>
<protein>
    <submittedName>
        <fullName evidence="3">CCR4-NOT transcription complex subunit 11</fullName>
    </submittedName>
</protein>